<evidence type="ECO:0000256" key="1">
    <source>
        <dbReference type="SAM" id="SignalP"/>
    </source>
</evidence>
<comment type="caution">
    <text evidence="2">The sequence shown here is derived from an EMBL/GenBank/DDBJ whole genome shotgun (WGS) entry which is preliminary data.</text>
</comment>
<accession>N1JDM0</accession>
<dbReference type="InParanoid" id="N1JDM0"/>
<feature type="chain" id="PRO_5004106582" evidence="1">
    <location>
        <begin position="19"/>
        <end position="409"/>
    </location>
</feature>
<keyword evidence="1" id="KW-0732">Signal</keyword>
<dbReference type="AlphaFoldDB" id="N1JDM0"/>
<evidence type="ECO:0000313" key="2">
    <source>
        <dbReference type="EMBL" id="CCU75873.1"/>
    </source>
</evidence>
<dbReference type="HOGENOM" id="CLU_741833_0_0_1"/>
<proteinExistence type="predicted"/>
<protein>
    <submittedName>
        <fullName evidence="2">CSEP0258 putative effector protein</fullName>
    </submittedName>
</protein>
<dbReference type="EMBL" id="CAUH01001801">
    <property type="protein sequence ID" value="CCU75873.1"/>
    <property type="molecule type" value="Genomic_DNA"/>
</dbReference>
<organism evidence="2 3">
    <name type="scientific">Blumeria graminis f. sp. hordei (strain DH14)</name>
    <name type="common">Barley powdery mildew</name>
    <name type="synonym">Oidium monilioides f. sp. hordei</name>
    <dbReference type="NCBI Taxonomy" id="546991"/>
    <lineage>
        <taxon>Eukaryota</taxon>
        <taxon>Fungi</taxon>
        <taxon>Dikarya</taxon>
        <taxon>Ascomycota</taxon>
        <taxon>Pezizomycotina</taxon>
        <taxon>Leotiomycetes</taxon>
        <taxon>Erysiphales</taxon>
        <taxon>Erysiphaceae</taxon>
        <taxon>Blumeria</taxon>
        <taxon>Blumeria hordei</taxon>
    </lineage>
</organism>
<gene>
    <name evidence="2" type="ORF">BGHDH14_bgh05917</name>
</gene>
<dbReference type="Proteomes" id="UP000015441">
    <property type="component" value="Unassembled WGS sequence"/>
</dbReference>
<reference evidence="2 3" key="1">
    <citation type="journal article" date="2010" name="Science">
        <title>Genome expansion and gene loss in powdery mildew fungi reveal tradeoffs in extreme parasitism.</title>
        <authorList>
            <person name="Spanu P.D."/>
            <person name="Abbott J.C."/>
            <person name="Amselem J."/>
            <person name="Burgis T.A."/>
            <person name="Soanes D.M."/>
            <person name="Stueber K."/>
            <person name="Ver Loren van Themaat E."/>
            <person name="Brown J.K.M."/>
            <person name="Butcher S.A."/>
            <person name="Gurr S.J."/>
            <person name="Lebrun M.-H."/>
            <person name="Ridout C.J."/>
            <person name="Schulze-Lefert P."/>
            <person name="Talbot N.J."/>
            <person name="Ahmadinejad N."/>
            <person name="Ametz C."/>
            <person name="Barton G.R."/>
            <person name="Benjdia M."/>
            <person name="Bidzinski P."/>
            <person name="Bindschedler L.V."/>
            <person name="Both M."/>
            <person name="Brewer M.T."/>
            <person name="Cadle-Davidson L."/>
            <person name="Cadle-Davidson M.M."/>
            <person name="Collemare J."/>
            <person name="Cramer R."/>
            <person name="Frenkel O."/>
            <person name="Godfrey D."/>
            <person name="Harriman J."/>
            <person name="Hoede C."/>
            <person name="King B.C."/>
            <person name="Klages S."/>
            <person name="Kleemann J."/>
            <person name="Knoll D."/>
            <person name="Koti P.S."/>
            <person name="Kreplak J."/>
            <person name="Lopez-Ruiz F.J."/>
            <person name="Lu X."/>
            <person name="Maekawa T."/>
            <person name="Mahanil S."/>
            <person name="Micali C."/>
            <person name="Milgroom M.G."/>
            <person name="Montana G."/>
            <person name="Noir S."/>
            <person name="O'Connell R.J."/>
            <person name="Oberhaensli S."/>
            <person name="Parlange F."/>
            <person name="Pedersen C."/>
            <person name="Quesneville H."/>
            <person name="Reinhardt R."/>
            <person name="Rott M."/>
            <person name="Sacristan S."/>
            <person name="Schmidt S.M."/>
            <person name="Schoen M."/>
            <person name="Skamnioti P."/>
            <person name="Sommer H."/>
            <person name="Stephens A."/>
            <person name="Takahara H."/>
            <person name="Thordal-Christensen H."/>
            <person name="Vigouroux M."/>
            <person name="Wessling R."/>
            <person name="Wicker T."/>
            <person name="Panstruga R."/>
        </authorList>
    </citation>
    <scope>NUCLEOTIDE SEQUENCE [LARGE SCALE GENOMIC DNA]</scope>
    <source>
        <strain evidence="2">DH14</strain>
    </source>
</reference>
<dbReference type="Gene3D" id="3.10.450.30">
    <property type="entry name" value="Microbial ribonucleases"/>
    <property type="match status" value="1"/>
</dbReference>
<sequence length="409" mass="46759">MIAWTVLSILALSSSCFAKPASRKSHTEVFKCRDEFISMVQAQKAVDIGCRKMQFAPPTSPFPASFSESELFGLTNIGLFTWPVFPSDSTSSEDYGLNRVVFDSSCQLIGLIHLSPNGPEPCLHLMEGEDLETAYKLEIYNAPWKNLPLYGYKFENEIYLNNEVEDFVKSNLEKFHRGTYKQSILDNFPSEVNEKKASIWTCLIRRGPTGIEIPKNFFNRRLIINSVNQIVGIARKAWKGWRPFGELRSLDDAYRTKIFQQRKPEMGNDNWNDVNFRGIHLSGAMLKSNLQIACKIITERMIGINSIEGYPSWTNLETISDQPVLTWPLRMPETFFHEDSNSNAAEMKYSSSAEKSDTLFYEEIERPHTKMNEKFSTVNLQLSTGPSKMIIPLNLSNKFIKRDVDVQLV</sequence>
<name>N1JDM0_BLUG1</name>
<dbReference type="OrthoDB" id="10357574at2759"/>
<feature type="signal peptide" evidence="1">
    <location>
        <begin position="1"/>
        <end position="18"/>
    </location>
</feature>
<evidence type="ECO:0000313" key="3">
    <source>
        <dbReference type="Proteomes" id="UP000015441"/>
    </source>
</evidence>
<keyword evidence="3" id="KW-1185">Reference proteome</keyword>